<protein>
    <submittedName>
        <fullName evidence="2">Uncharacterized protein</fullName>
    </submittedName>
</protein>
<accession>A0ABU6N843</accession>
<keyword evidence="1" id="KW-0472">Membrane</keyword>
<dbReference type="Proteomes" id="UP001330749">
    <property type="component" value="Unassembled WGS sequence"/>
</dbReference>
<keyword evidence="1" id="KW-1133">Transmembrane helix</keyword>
<feature type="transmembrane region" description="Helical" evidence="1">
    <location>
        <begin position="29"/>
        <end position="48"/>
    </location>
</feature>
<dbReference type="RefSeq" id="WP_327967302.1">
    <property type="nucleotide sequence ID" value="NZ_JARMQG010000084.1"/>
</dbReference>
<keyword evidence="3" id="KW-1185">Reference proteome</keyword>
<reference evidence="2 3" key="1">
    <citation type="submission" date="2023-03" db="EMBL/GenBank/DDBJ databases">
        <title>Bacillus Genome Sequencing.</title>
        <authorList>
            <person name="Dunlap C."/>
        </authorList>
    </citation>
    <scope>NUCLEOTIDE SEQUENCE [LARGE SCALE GENOMIC DNA]</scope>
    <source>
        <strain evidence="2 3">B-14544</strain>
    </source>
</reference>
<evidence type="ECO:0000313" key="3">
    <source>
        <dbReference type="Proteomes" id="UP001330749"/>
    </source>
</evidence>
<keyword evidence="1" id="KW-0812">Transmembrane</keyword>
<comment type="caution">
    <text evidence="2">The sequence shown here is derived from an EMBL/GenBank/DDBJ whole genome shotgun (WGS) entry which is preliminary data.</text>
</comment>
<evidence type="ECO:0000313" key="2">
    <source>
        <dbReference type="EMBL" id="MED3562381.1"/>
    </source>
</evidence>
<name>A0ABU6N843_9BACI</name>
<feature type="transmembrane region" description="Helical" evidence="1">
    <location>
        <begin position="7"/>
        <end position="23"/>
    </location>
</feature>
<gene>
    <name evidence="2" type="ORF">P4447_07925</name>
</gene>
<proteinExistence type="predicted"/>
<dbReference type="EMBL" id="JARMQG010000084">
    <property type="protein sequence ID" value="MED3562381.1"/>
    <property type="molecule type" value="Genomic_DNA"/>
</dbReference>
<sequence>MNKQIKECIAMIYAFAAIIVDYVKSEVEAGILISIIATIISFFIYYGIARFCIYGIEKITNVFKNK</sequence>
<evidence type="ECO:0000256" key="1">
    <source>
        <dbReference type="SAM" id="Phobius"/>
    </source>
</evidence>
<organism evidence="2 3">
    <name type="scientific">Bacillus xiapuensis</name>
    <dbReference type="NCBI Taxonomy" id="2014075"/>
    <lineage>
        <taxon>Bacteria</taxon>
        <taxon>Bacillati</taxon>
        <taxon>Bacillota</taxon>
        <taxon>Bacilli</taxon>
        <taxon>Bacillales</taxon>
        <taxon>Bacillaceae</taxon>
        <taxon>Bacillus</taxon>
    </lineage>
</organism>